<organism evidence="1 2">
    <name type="scientific">Pseudomonas cannabina</name>
    <dbReference type="NCBI Taxonomy" id="86840"/>
    <lineage>
        <taxon>Bacteria</taxon>
        <taxon>Pseudomonadati</taxon>
        <taxon>Pseudomonadota</taxon>
        <taxon>Gammaproteobacteria</taxon>
        <taxon>Pseudomonadales</taxon>
        <taxon>Pseudomonadaceae</taxon>
        <taxon>Pseudomonas</taxon>
    </lineage>
</organism>
<proteinExistence type="predicted"/>
<dbReference type="EMBL" id="RBPJ01000079">
    <property type="protein sequence ID" value="RMO00876.1"/>
    <property type="molecule type" value="Genomic_DNA"/>
</dbReference>
<protein>
    <submittedName>
        <fullName evidence="1">ISPssy, transposase</fullName>
    </submittedName>
</protein>
<dbReference type="Proteomes" id="UP000270524">
    <property type="component" value="Unassembled WGS sequence"/>
</dbReference>
<evidence type="ECO:0000313" key="1">
    <source>
        <dbReference type="EMBL" id="RMO00876.1"/>
    </source>
</evidence>
<reference evidence="1 2" key="1">
    <citation type="submission" date="2018-08" db="EMBL/GenBank/DDBJ databases">
        <title>Recombination of ecologically and evolutionarily significant loci maintains genetic cohesion in the Pseudomonas syringae species complex.</title>
        <authorList>
            <person name="Dillon M."/>
            <person name="Thakur S."/>
            <person name="Almeida R.N.D."/>
            <person name="Weir B.S."/>
            <person name="Guttman D.S."/>
        </authorList>
    </citation>
    <scope>NUCLEOTIDE SEQUENCE [LARGE SCALE GENOMIC DNA]</scope>
    <source>
        <strain evidence="1 2">ICMP 15203</strain>
    </source>
</reference>
<feature type="non-terminal residue" evidence="1">
    <location>
        <position position="56"/>
    </location>
</feature>
<comment type="caution">
    <text evidence="1">The sequence shown here is derived from an EMBL/GenBank/DDBJ whole genome shotgun (WGS) entry which is preliminary data.</text>
</comment>
<accession>A0A3M3RWS2</accession>
<sequence length="56" mass="6514">MLFADFFMPATSILSGDLSTKFRSLSLMCCRKIEFTKTQVRAKVEYPFRAIKRQFG</sequence>
<dbReference type="AlphaFoldDB" id="A0A3M3RWS2"/>
<name>A0A3M3RWS2_PSECA</name>
<evidence type="ECO:0000313" key="2">
    <source>
        <dbReference type="Proteomes" id="UP000270524"/>
    </source>
</evidence>
<gene>
    <name evidence="1" type="ORF">ALQ51_04951</name>
</gene>